<dbReference type="PROSITE" id="PS00892">
    <property type="entry name" value="HIT_1"/>
    <property type="match status" value="1"/>
</dbReference>
<dbReference type="PANTHER" id="PTHR46648">
    <property type="entry name" value="HIT FAMILY PROTEIN 1"/>
    <property type="match status" value="1"/>
</dbReference>
<dbReference type="Proteomes" id="UP000318833">
    <property type="component" value="Unassembled WGS sequence"/>
</dbReference>
<comment type="caution">
    <text evidence="5">The sequence shown here is derived from an EMBL/GenBank/DDBJ whole genome shotgun (WGS) entry which is preliminary data.</text>
</comment>
<dbReference type="PANTHER" id="PTHR46648:SF1">
    <property type="entry name" value="ADENOSINE 5'-MONOPHOSPHORAMIDASE HNT1"/>
    <property type="match status" value="1"/>
</dbReference>
<keyword evidence="6" id="KW-1185">Reference proteome</keyword>
<dbReference type="OrthoDB" id="9784774at2"/>
<dbReference type="RefSeq" id="WP_143915736.1">
    <property type="nucleotide sequence ID" value="NZ_CANMIK010000008.1"/>
</dbReference>
<dbReference type="InterPro" id="IPR011146">
    <property type="entry name" value="HIT-like"/>
</dbReference>
<dbReference type="PRINTS" id="PR00332">
    <property type="entry name" value="HISTRIAD"/>
</dbReference>
<evidence type="ECO:0000313" key="5">
    <source>
        <dbReference type="EMBL" id="TSE10174.1"/>
    </source>
</evidence>
<dbReference type="GO" id="GO:0009117">
    <property type="term" value="P:nucleotide metabolic process"/>
    <property type="evidence" value="ECO:0007669"/>
    <property type="project" value="TreeGrafter"/>
</dbReference>
<dbReference type="EMBL" id="VLNR01000008">
    <property type="protein sequence ID" value="TSE10174.1"/>
    <property type="molecule type" value="Genomic_DNA"/>
</dbReference>
<dbReference type="CDD" id="cd01277">
    <property type="entry name" value="HINT_subgroup"/>
    <property type="match status" value="1"/>
</dbReference>
<accession>A0A554VP43</accession>
<gene>
    <name evidence="5" type="ORF">FOF46_05380</name>
</gene>
<dbReference type="Pfam" id="PF01230">
    <property type="entry name" value="HIT"/>
    <property type="match status" value="1"/>
</dbReference>
<evidence type="ECO:0000256" key="1">
    <source>
        <dbReference type="PIRSR" id="PIRSR601310-1"/>
    </source>
</evidence>
<dbReference type="AlphaFoldDB" id="A0A554VP43"/>
<proteinExistence type="predicted"/>
<dbReference type="InterPro" id="IPR039384">
    <property type="entry name" value="HINT"/>
</dbReference>
<evidence type="ECO:0000259" key="4">
    <source>
        <dbReference type="PROSITE" id="PS51084"/>
    </source>
</evidence>
<dbReference type="InterPro" id="IPR019808">
    <property type="entry name" value="Histidine_triad_CS"/>
</dbReference>
<reference evidence="5 6" key="1">
    <citation type="submission" date="2019-07" db="EMBL/GenBank/DDBJ databases">
        <title>The draft genome sequence of Aquimarina algiphila M91.</title>
        <authorList>
            <person name="Meng X."/>
        </authorList>
    </citation>
    <scope>NUCLEOTIDE SEQUENCE [LARGE SCALE GENOMIC DNA]</scope>
    <source>
        <strain evidence="5 6">M91</strain>
    </source>
</reference>
<sequence length="133" mass="15560">MSDCIFCKIVKGEAKSRKVYETEDTYAFFDIYPTTRYHTLVIPKKHYTTIFDIPEQELRSVITSVKKVAKLFEEKLGIHNIQIISNSGAVAQQEVFHLHFHIVPRKRGDGQNIKWNKDSELVKDFEDMLDKIK</sequence>
<dbReference type="SUPFAM" id="SSF54197">
    <property type="entry name" value="HIT-like"/>
    <property type="match status" value="1"/>
</dbReference>
<dbReference type="InterPro" id="IPR036265">
    <property type="entry name" value="HIT-like_sf"/>
</dbReference>
<feature type="active site" description="Tele-AMP-histidine intermediate" evidence="1">
    <location>
        <position position="99"/>
    </location>
</feature>
<evidence type="ECO:0000256" key="2">
    <source>
        <dbReference type="PIRSR" id="PIRSR601310-3"/>
    </source>
</evidence>
<evidence type="ECO:0000256" key="3">
    <source>
        <dbReference type="PROSITE-ProRule" id="PRU00464"/>
    </source>
</evidence>
<dbReference type="InterPro" id="IPR001310">
    <property type="entry name" value="Histidine_triad_HIT"/>
</dbReference>
<name>A0A554VP43_9FLAO</name>
<feature type="short sequence motif" description="Histidine triad motif" evidence="2 3">
    <location>
        <begin position="97"/>
        <end position="101"/>
    </location>
</feature>
<dbReference type="GO" id="GO:0003824">
    <property type="term" value="F:catalytic activity"/>
    <property type="evidence" value="ECO:0007669"/>
    <property type="project" value="InterPro"/>
</dbReference>
<feature type="domain" description="HIT" evidence="4">
    <location>
        <begin position="5"/>
        <end position="112"/>
    </location>
</feature>
<evidence type="ECO:0000313" key="6">
    <source>
        <dbReference type="Proteomes" id="UP000318833"/>
    </source>
</evidence>
<protein>
    <submittedName>
        <fullName evidence="5">HIT family protein</fullName>
    </submittedName>
</protein>
<organism evidence="5 6">
    <name type="scientific">Aquimarina algiphila</name>
    <dbReference type="NCBI Taxonomy" id="2047982"/>
    <lineage>
        <taxon>Bacteria</taxon>
        <taxon>Pseudomonadati</taxon>
        <taxon>Bacteroidota</taxon>
        <taxon>Flavobacteriia</taxon>
        <taxon>Flavobacteriales</taxon>
        <taxon>Flavobacteriaceae</taxon>
        <taxon>Aquimarina</taxon>
    </lineage>
</organism>
<dbReference type="PROSITE" id="PS51084">
    <property type="entry name" value="HIT_2"/>
    <property type="match status" value="1"/>
</dbReference>
<dbReference type="Gene3D" id="3.30.428.10">
    <property type="entry name" value="HIT-like"/>
    <property type="match status" value="1"/>
</dbReference>